<reference evidence="2 3" key="1">
    <citation type="submission" date="2018-05" db="EMBL/GenBank/DDBJ databases">
        <title>Complete genome sequence of the Type Strain of Streptomyces spongiicola HNM0071, the producer of staurosporine.</title>
        <authorList>
            <person name="Zhou S."/>
            <person name="Huang X."/>
        </authorList>
    </citation>
    <scope>NUCLEOTIDE SEQUENCE [LARGE SCALE GENOMIC DNA]</scope>
    <source>
        <strain evidence="2 3">HNM0071</strain>
    </source>
</reference>
<dbReference type="InterPro" id="IPR029058">
    <property type="entry name" value="AB_hydrolase_fold"/>
</dbReference>
<dbReference type="Gene3D" id="2.120.10.30">
    <property type="entry name" value="TolB, C-terminal domain"/>
    <property type="match status" value="1"/>
</dbReference>
<organism evidence="2 3">
    <name type="scientific">Streptomyces spongiicola</name>
    <dbReference type="NCBI Taxonomy" id="1690221"/>
    <lineage>
        <taxon>Bacteria</taxon>
        <taxon>Bacillati</taxon>
        <taxon>Actinomycetota</taxon>
        <taxon>Actinomycetes</taxon>
        <taxon>Kitasatosporales</taxon>
        <taxon>Streptomycetaceae</taxon>
        <taxon>Streptomyces</taxon>
    </lineage>
</organism>
<dbReference type="GO" id="GO:0016787">
    <property type="term" value="F:hydrolase activity"/>
    <property type="evidence" value="ECO:0007669"/>
    <property type="project" value="UniProtKB-KW"/>
</dbReference>
<dbReference type="PANTHER" id="PTHR43056:SF5">
    <property type="entry name" value="PEPTIDASE S9 PROLYL OLIGOPEPTIDASE CATALYTIC DOMAIN-CONTAINING PROTEIN"/>
    <property type="match status" value="1"/>
</dbReference>
<dbReference type="InterPro" id="IPR050585">
    <property type="entry name" value="Xaa-Pro_dipeptidyl-ppase/CocE"/>
</dbReference>
<dbReference type="Pfam" id="PF00326">
    <property type="entry name" value="Peptidase_S9"/>
    <property type="match status" value="1"/>
</dbReference>
<feature type="domain" description="Peptidase S9 prolyl oligopeptidase catalytic" evidence="1">
    <location>
        <begin position="447"/>
        <end position="653"/>
    </location>
</feature>
<protein>
    <submittedName>
        <fullName evidence="2">Acyl-peptide hydrolase</fullName>
    </submittedName>
</protein>
<dbReference type="SUPFAM" id="SSF69322">
    <property type="entry name" value="Tricorn protease domain 2"/>
    <property type="match status" value="1"/>
</dbReference>
<evidence type="ECO:0000259" key="1">
    <source>
        <dbReference type="Pfam" id="PF00326"/>
    </source>
</evidence>
<dbReference type="Gene3D" id="3.40.50.1820">
    <property type="entry name" value="alpha/beta hydrolase"/>
    <property type="match status" value="1"/>
</dbReference>
<dbReference type="InterPro" id="IPR001375">
    <property type="entry name" value="Peptidase_S9_cat"/>
</dbReference>
<accession>A0ABM6VDQ6</accession>
<dbReference type="SUPFAM" id="SSF53474">
    <property type="entry name" value="alpha/beta-Hydrolases"/>
    <property type="match status" value="1"/>
</dbReference>
<name>A0ABM6VDQ6_9ACTN</name>
<dbReference type="RefSeq" id="WP_109296911.1">
    <property type="nucleotide sequence ID" value="NZ_CP029254.1"/>
</dbReference>
<dbReference type="InterPro" id="IPR011042">
    <property type="entry name" value="6-blade_b-propeller_TolB-like"/>
</dbReference>
<gene>
    <name evidence="2" type="ORF">DDQ41_27710</name>
</gene>
<dbReference type="EMBL" id="CP029254">
    <property type="protein sequence ID" value="AWK12077.1"/>
    <property type="molecule type" value="Genomic_DNA"/>
</dbReference>
<keyword evidence="2" id="KW-0378">Hydrolase</keyword>
<evidence type="ECO:0000313" key="3">
    <source>
        <dbReference type="Proteomes" id="UP000245051"/>
    </source>
</evidence>
<keyword evidence="3" id="KW-1185">Reference proteome</keyword>
<proteinExistence type="predicted"/>
<sequence length="666" mass="72162">MVPTEAYGTWPSPIDAALAASHDGRPEFIGIVGDEVWWTAPRPTEGGRRELVRRRAGGAEESVLPAPWNVRSRVIEYGGRPWAAADRPRGGPLAVFVHHPDQRLYAFEPDGAGEPRPLTPVSGAGGGLRWADPVLHLARGEVWCVLEEFTGEAPTDVRRVVAAVPLDGSAADDRSAVRELTDDRNRFVTGPRLSPDGRHAAWIAWDHPRMPWDGTEVMVGEVSGTGPFTAVRSVAGGPEESVAQVEWAPDGSLLLVSDPGNWWELRRIRPHALEEGEPTVTGLCEGRNEEFGGPLWKIGLQWFQPLDSGLVAVVHGRGSTALGILDPETGELVDAAGPWTEWAPTLAAHGTRVVGVAASPRTGYEVVELDTRTGRTRVIGAAHVDAVDPAYFPEPQIRTFTGPDNREIHAHIYPPHNPDRVAPDDELPPFVVWAHGGPTGRAPLVLDLEIAYFTSRGIGVAEVNYGGSTGYGREYRNRLREQWGVVDVEDCAAVAEALASEGTADPDRLAIRGGSAGGWTAAASLTSTDVYACGTIIYPILDLMGWATDGTHDFESRYPESLVGPLAEVPGRYRDRSPIEHVDRISVPFLLLQGLDDPICPPVQSERFLAQTAGRGTAHAYIAFEGESHGFRRADTMIRALEAELSLYAQTFGIPRSDVPRLELRK</sequence>
<dbReference type="PANTHER" id="PTHR43056">
    <property type="entry name" value="PEPTIDASE S9 PROLYL OLIGOPEPTIDASE"/>
    <property type="match status" value="1"/>
</dbReference>
<evidence type="ECO:0000313" key="2">
    <source>
        <dbReference type="EMBL" id="AWK12077.1"/>
    </source>
</evidence>
<dbReference type="Proteomes" id="UP000245051">
    <property type="component" value="Chromosome"/>
</dbReference>